<dbReference type="AlphaFoldDB" id="A0A9X3D6Q7"/>
<dbReference type="RefSeq" id="WP_266063078.1">
    <property type="nucleotide sequence ID" value="NZ_JAPKFM010000023.1"/>
</dbReference>
<name>A0A9X3D6Q7_9ACTN</name>
<reference evidence="1" key="1">
    <citation type="submission" date="2022-10" db="EMBL/GenBank/DDBJ databases">
        <title>WGS of marine actinomycetes from Thailand.</title>
        <authorList>
            <person name="Thawai C."/>
        </authorList>
    </citation>
    <scope>NUCLEOTIDE SEQUENCE</scope>
    <source>
        <strain evidence="1">SW21</strain>
    </source>
</reference>
<proteinExistence type="predicted"/>
<keyword evidence="2" id="KW-1185">Reference proteome</keyword>
<comment type="caution">
    <text evidence="1">The sequence shown here is derived from an EMBL/GenBank/DDBJ whole genome shotgun (WGS) entry which is preliminary data.</text>
</comment>
<organism evidence="1 2">
    <name type="scientific">Gordonia aquimaris</name>
    <dbReference type="NCBI Taxonomy" id="2984863"/>
    <lineage>
        <taxon>Bacteria</taxon>
        <taxon>Bacillati</taxon>
        <taxon>Actinomycetota</taxon>
        <taxon>Actinomycetes</taxon>
        <taxon>Mycobacteriales</taxon>
        <taxon>Gordoniaceae</taxon>
        <taxon>Gordonia</taxon>
    </lineage>
</organism>
<protein>
    <submittedName>
        <fullName evidence="1">Ferritin-like domain-containing protein</fullName>
    </submittedName>
</protein>
<evidence type="ECO:0000313" key="1">
    <source>
        <dbReference type="EMBL" id="MCX2966144.1"/>
    </source>
</evidence>
<dbReference type="Proteomes" id="UP001143347">
    <property type="component" value="Unassembled WGS sequence"/>
</dbReference>
<accession>A0A9X3D6Q7</accession>
<dbReference type="EMBL" id="JAPKFM010000023">
    <property type="protein sequence ID" value="MCX2966144.1"/>
    <property type="molecule type" value="Genomic_DNA"/>
</dbReference>
<sequence>MVSTQTRPTSAAIAQQLRTILTLTNAEIQIAEIRQAQARTDAVRDELAGNARKGRSRAHGIETALRERGGFADMIRPAIGRANALVKSVVDQAQPLDEALLSDLALEQQLVGRAKYLKALATGNQDSELATMADRLVQAHTETVEWITTVLAEEALGGPAALRRTPTQWASGLATRAITLPASLTAHGIDRVAAALRKSPSVAAEVRDRLGQRVSAVADTADHAGHTLMNIGEATARSVAAGRDAALEAVEGSARANGASDVADGIHQVREATGIVESTELPINDYSDLNVGQAVSAVKELTEPSDIRVVLAYEEAHKQRQRVVSAAEDRLADIAKDVVGVS</sequence>
<evidence type="ECO:0000313" key="2">
    <source>
        <dbReference type="Proteomes" id="UP001143347"/>
    </source>
</evidence>
<gene>
    <name evidence="1" type="ORF">OSB52_18835</name>
</gene>